<evidence type="ECO:0000313" key="2">
    <source>
        <dbReference type="EMBL" id="SDX61922.1"/>
    </source>
</evidence>
<accession>A0A1H3D5Z1</accession>
<sequence length="145" mass="15402">MSEVQETTAQPAIVQAVLRLPPAEQQRLLGWSRGLGEIRYGTLRGFKKVAALLALTRDRKATWPLLKVLALALKHIVWDARSWTFRLGVGAVIATFVAAENGGAGIVALGGGIGLPLWMLIGAGGVLVGLLADKVKAWATARRKG</sequence>
<dbReference type="OrthoDB" id="5769431at2"/>
<feature type="transmembrane region" description="Helical" evidence="1">
    <location>
        <begin position="83"/>
        <end position="99"/>
    </location>
</feature>
<dbReference type="RefSeq" id="WP_093038284.1">
    <property type="nucleotide sequence ID" value="NZ_FNNZ01000043.1"/>
</dbReference>
<proteinExistence type="predicted"/>
<evidence type="ECO:0000313" key="3">
    <source>
        <dbReference type="Proteomes" id="UP000198816"/>
    </source>
</evidence>
<dbReference type="Proteomes" id="UP000198816">
    <property type="component" value="Unassembled WGS sequence"/>
</dbReference>
<keyword evidence="1" id="KW-0472">Membrane</keyword>
<evidence type="ECO:0000256" key="1">
    <source>
        <dbReference type="SAM" id="Phobius"/>
    </source>
</evidence>
<gene>
    <name evidence="2" type="ORF">SAMN05421783_1434</name>
</gene>
<dbReference type="AlphaFoldDB" id="A0A1H3D5Z1"/>
<reference evidence="3" key="1">
    <citation type="submission" date="2016-10" db="EMBL/GenBank/DDBJ databases">
        <authorList>
            <person name="Varghese N."/>
            <person name="Submissions S."/>
        </authorList>
    </citation>
    <scope>NUCLEOTIDE SEQUENCE [LARGE SCALE GENOMIC DNA]</scope>
    <source>
        <strain evidence="3">DSM 217</strain>
    </source>
</reference>
<protein>
    <submittedName>
        <fullName evidence="2">Uncharacterized protein</fullName>
    </submittedName>
</protein>
<keyword evidence="1" id="KW-1133">Transmembrane helix</keyword>
<keyword evidence="1" id="KW-0812">Transmembrane</keyword>
<name>A0A1H3D5Z1_THIRO</name>
<keyword evidence="3" id="KW-1185">Reference proteome</keyword>
<dbReference type="EMBL" id="FNNZ01000043">
    <property type="protein sequence ID" value="SDX61922.1"/>
    <property type="molecule type" value="Genomic_DNA"/>
</dbReference>
<organism evidence="2 3">
    <name type="scientific">Thiocapsa roseopersicina</name>
    <dbReference type="NCBI Taxonomy" id="1058"/>
    <lineage>
        <taxon>Bacteria</taxon>
        <taxon>Pseudomonadati</taxon>
        <taxon>Pseudomonadota</taxon>
        <taxon>Gammaproteobacteria</taxon>
        <taxon>Chromatiales</taxon>
        <taxon>Chromatiaceae</taxon>
        <taxon>Thiocapsa</taxon>
    </lineage>
</organism>
<feature type="transmembrane region" description="Helical" evidence="1">
    <location>
        <begin position="105"/>
        <end position="132"/>
    </location>
</feature>